<protein>
    <submittedName>
        <fullName evidence="1">Uncharacterized protein</fullName>
    </submittedName>
</protein>
<sequence>MDATNANVQSHQRSKSAVLKSFVHRRQPSQGEALSPQPLEAKVENVSDYKRGYFSPAAATNANMGIVGQYVINNPGALGELQQNQQEAAPRDSSNSQRGSKDLDGDQNQQRGRSRSPTKSAFTLPFMPSSPTKDDKPPKIREGSPTKPKKTKSGTNLTALLTRPKPMRSMNHMSTDGSSSPIGKDKENRTPDSTPDFSRPPPIFAQFASDVSLRQHNRDRASIELVRRDFSRDPTAKVSVKERPRSFQVQPRAQASVSNSSGYGTDDSRKGSQESGATKSQRGRIMAALKSASQAASRARSKSRSRVTSPTVEQPQKEPKEPKEQQDSTETSEPHLNPKDIDKHLEAMLDRRNIPENQRYKMRNLTDTIKMEFIRQDWAEMAASRSDGPGSKDSINSYEGASTAAASEEAEDERPKRNRGKSFTFSRGKKDNRSTSPQKKSKGEGTLGRHFRSKSTDSVGGAVSDRPTSSGSSTGSSLFSKIKLQQGPGDYVGYLRKMQKPELVEVGKIHKLRLLLRNETVAWIEEFIQQGGMKEIVGLLYRIMNVEWREEHEDALLHENLLCIKALSTTARALQYIHDNRVELFPKLLHLIFDPEKKGPSEFTTRNIITSILFTYIESAPPAERINRAKTVLTHLRDPEPKENERPLPFVMEMRQERPYRVWNKEVVNVTKEVFWIFLHNLNIIALPVERKSPAAEGQEATSSDGTSCYMSRHFPQERPPVPAAPYVGGVEWDATNYLTSHLDLLNAILACTPTREARNAIRSQLQISGWERCMGGSLRLCKEKFYGNVHDGLRTWAAAAADDGWETRDVRYGPPPESRSPRKAYGAPARKKADDEPAPKLDMPRLDLGLDKGPSTPIRDDNAWIS</sequence>
<accession>A0ACC0V345</accession>
<evidence type="ECO:0000313" key="2">
    <source>
        <dbReference type="Proteomes" id="UP001163324"/>
    </source>
</evidence>
<comment type="caution">
    <text evidence="1">The sequence shown here is derived from an EMBL/GenBank/DDBJ whole genome shotgun (WGS) entry which is preliminary data.</text>
</comment>
<keyword evidence="2" id="KW-1185">Reference proteome</keyword>
<gene>
    <name evidence="1" type="ORF">N3K66_004969</name>
</gene>
<name>A0ACC0V345_9HYPO</name>
<dbReference type="EMBL" id="CM047943">
    <property type="protein sequence ID" value="KAI9900707.1"/>
    <property type="molecule type" value="Genomic_DNA"/>
</dbReference>
<dbReference type="Proteomes" id="UP001163324">
    <property type="component" value="Chromosome 4"/>
</dbReference>
<organism evidence="1 2">
    <name type="scientific">Trichothecium roseum</name>
    <dbReference type="NCBI Taxonomy" id="47278"/>
    <lineage>
        <taxon>Eukaryota</taxon>
        <taxon>Fungi</taxon>
        <taxon>Dikarya</taxon>
        <taxon>Ascomycota</taxon>
        <taxon>Pezizomycotina</taxon>
        <taxon>Sordariomycetes</taxon>
        <taxon>Hypocreomycetidae</taxon>
        <taxon>Hypocreales</taxon>
        <taxon>Hypocreales incertae sedis</taxon>
        <taxon>Trichothecium</taxon>
    </lineage>
</organism>
<evidence type="ECO:0000313" key="1">
    <source>
        <dbReference type="EMBL" id="KAI9900707.1"/>
    </source>
</evidence>
<proteinExistence type="predicted"/>
<reference evidence="1" key="1">
    <citation type="submission" date="2022-10" db="EMBL/GenBank/DDBJ databases">
        <title>Complete Genome of Trichothecium roseum strain YXFP-22015, a Plant Pathogen Isolated from Citrus.</title>
        <authorList>
            <person name="Wang Y."/>
            <person name="Zhu L."/>
        </authorList>
    </citation>
    <scope>NUCLEOTIDE SEQUENCE</scope>
    <source>
        <strain evidence="1">YXFP-22015</strain>
    </source>
</reference>